<comment type="similarity">
    <text evidence="1 7">Belongs to the acylphosphatase family.</text>
</comment>
<dbReference type="GO" id="GO:0003998">
    <property type="term" value="F:acylphosphatase activity"/>
    <property type="evidence" value="ECO:0007669"/>
    <property type="project" value="UniProtKB-EC"/>
</dbReference>
<evidence type="ECO:0000256" key="7">
    <source>
        <dbReference type="RuleBase" id="RU004168"/>
    </source>
</evidence>
<reference evidence="9 10" key="1">
    <citation type="submission" date="2024-09" db="EMBL/GenBank/DDBJ databases">
        <authorList>
            <person name="Sun Q."/>
            <person name="Mori K."/>
        </authorList>
    </citation>
    <scope>NUCLEOTIDE SEQUENCE [LARGE SCALE GENOMIC DNA]</scope>
    <source>
        <strain evidence="9 10">CCM 7538</strain>
    </source>
</reference>
<evidence type="ECO:0000313" key="10">
    <source>
        <dbReference type="Proteomes" id="UP001589769"/>
    </source>
</evidence>
<dbReference type="EMBL" id="JBHLWA010000038">
    <property type="protein sequence ID" value="MFC0323601.1"/>
    <property type="molecule type" value="Genomic_DNA"/>
</dbReference>
<dbReference type="InterPro" id="IPR036046">
    <property type="entry name" value="Acylphosphatase-like_dom_sf"/>
</dbReference>
<evidence type="ECO:0000256" key="4">
    <source>
        <dbReference type="ARBA" id="ARBA00047645"/>
    </source>
</evidence>
<feature type="active site" evidence="5">
    <location>
        <position position="18"/>
    </location>
</feature>
<evidence type="ECO:0000256" key="6">
    <source>
        <dbReference type="RuleBase" id="RU000553"/>
    </source>
</evidence>
<evidence type="ECO:0000256" key="2">
    <source>
        <dbReference type="ARBA" id="ARBA00012150"/>
    </source>
</evidence>
<dbReference type="InterPro" id="IPR020456">
    <property type="entry name" value="Acylphosphatase"/>
</dbReference>
<keyword evidence="5 6" id="KW-0378">Hydrolase</keyword>
<dbReference type="Proteomes" id="UP001589769">
    <property type="component" value="Unassembled WGS sequence"/>
</dbReference>
<comment type="catalytic activity">
    <reaction evidence="4 5 6">
        <text>an acyl phosphate + H2O = a carboxylate + phosphate + H(+)</text>
        <dbReference type="Rhea" id="RHEA:14965"/>
        <dbReference type="ChEBI" id="CHEBI:15377"/>
        <dbReference type="ChEBI" id="CHEBI:15378"/>
        <dbReference type="ChEBI" id="CHEBI:29067"/>
        <dbReference type="ChEBI" id="CHEBI:43474"/>
        <dbReference type="ChEBI" id="CHEBI:59918"/>
        <dbReference type="EC" id="3.6.1.7"/>
    </reaction>
</comment>
<dbReference type="PANTHER" id="PTHR47268">
    <property type="entry name" value="ACYLPHOSPHATASE"/>
    <property type="match status" value="1"/>
</dbReference>
<dbReference type="PROSITE" id="PS00151">
    <property type="entry name" value="ACYLPHOSPHATASE_2"/>
    <property type="match status" value="1"/>
</dbReference>
<dbReference type="PROSITE" id="PS51160">
    <property type="entry name" value="ACYLPHOSPHATASE_3"/>
    <property type="match status" value="1"/>
</dbReference>
<feature type="domain" description="Acylphosphatase-like" evidence="8">
    <location>
        <begin position="3"/>
        <end position="90"/>
    </location>
</feature>
<sequence>MQTQQFIIYGLVQGVGFRYFTWREALRLGICGWVKNQTDGSVLVVAQGSEQQLMQFKQWLQQGPKTATVQYVETITVDSDKQYDSFSIAH</sequence>
<dbReference type="PRINTS" id="PR00112">
    <property type="entry name" value="ACYLPHPHTASE"/>
</dbReference>
<dbReference type="EC" id="3.6.1.7" evidence="2 5"/>
<comment type="caution">
    <text evidence="9">The sequence shown here is derived from an EMBL/GenBank/DDBJ whole genome shotgun (WGS) entry which is preliminary data.</text>
</comment>
<name>A0ABV6HXK2_9PAST</name>
<dbReference type="InterPro" id="IPR001792">
    <property type="entry name" value="Acylphosphatase-like_dom"/>
</dbReference>
<dbReference type="RefSeq" id="WP_382375309.1">
    <property type="nucleotide sequence ID" value="NZ_JBHLWA010000038.1"/>
</dbReference>
<evidence type="ECO:0000256" key="1">
    <source>
        <dbReference type="ARBA" id="ARBA00005614"/>
    </source>
</evidence>
<evidence type="ECO:0000256" key="3">
    <source>
        <dbReference type="ARBA" id="ARBA00015991"/>
    </source>
</evidence>
<evidence type="ECO:0000256" key="5">
    <source>
        <dbReference type="PROSITE-ProRule" id="PRU00520"/>
    </source>
</evidence>
<feature type="active site" evidence="5">
    <location>
        <position position="36"/>
    </location>
</feature>
<evidence type="ECO:0000313" key="9">
    <source>
        <dbReference type="EMBL" id="MFC0323601.1"/>
    </source>
</evidence>
<organism evidence="9 10">
    <name type="scientific">Gallibacterium melopsittaci</name>
    <dbReference type="NCBI Taxonomy" id="516063"/>
    <lineage>
        <taxon>Bacteria</taxon>
        <taxon>Pseudomonadati</taxon>
        <taxon>Pseudomonadota</taxon>
        <taxon>Gammaproteobacteria</taxon>
        <taxon>Pasteurellales</taxon>
        <taxon>Pasteurellaceae</taxon>
        <taxon>Gallibacterium</taxon>
    </lineage>
</organism>
<keyword evidence="10" id="KW-1185">Reference proteome</keyword>
<gene>
    <name evidence="9" type="ORF">ACFFHT_08550</name>
</gene>
<dbReference type="SUPFAM" id="SSF54975">
    <property type="entry name" value="Acylphosphatase/BLUF domain-like"/>
    <property type="match status" value="1"/>
</dbReference>
<dbReference type="NCBIfam" id="NF011000">
    <property type="entry name" value="PRK14426.1"/>
    <property type="match status" value="1"/>
</dbReference>
<dbReference type="PANTHER" id="PTHR47268:SF4">
    <property type="entry name" value="ACYLPHOSPHATASE"/>
    <property type="match status" value="1"/>
</dbReference>
<accession>A0ABV6HXK2</accession>
<dbReference type="NCBIfam" id="NF011019">
    <property type="entry name" value="PRK14448.1"/>
    <property type="match status" value="1"/>
</dbReference>
<proteinExistence type="inferred from homology"/>
<dbReference type="InterPro" id="IPR017968">
    <property type="entry name" value="Acylphosphatase_CS"/>
</dbReference>
<dbReference type="Gene3D" id="3.30.70.100">
    <property type="match status" value="1"/>
</dbReference>
<dbReference type="PROSITE" id="PS00150">
    <property type="entry name" value="ACYLPHOSPHATASE_1"/>
    <property type="match status" value="1"/>
</dbReference>
<protein>
    <recommendedName>
        <fullName evidence="3 5">Acylphosphatase</fullName>
        <ecNumber evidence="2 5">3.6.1.7</ecNumber>
    </recommendedName>
</protein>
<evidence type="ECO:0000259" key="8">
    <source>
        <dbReference type="PROSITE" id="PS51160"/>
    </source>
</evidence>
<dbReference type="Pfam" id="PF00708">
    <property type="entry name" value="Acylphosphatase"/>
    <property type="match status" value="1"/>
</dbReference>